<sequence length="301" mass="35764">AMNPIFVLSETFISDQKCALLFNINESLEIPMQEFDNKYYRELVNDRRKTKVRPPKLCFAKIRRSHYILEKKIRVEHCTNSPNYTHILEESNKLKHSQAIWSLVKEEVLKNYQLPEIINAIKELITKELGLDTNVKELQYIEVTNIKYKVHGSLKTYLIDNSKFELNLSDIISFFKQQGYYVKHFKLTLIDFTHQMNWYDYSLFTLYIRNKYGCWETGAHFFKPKYFLADQSNIKENSINMAFPGFQNGEPDAAHKIVEIDLKKYSDSKYVVFNFHIIKISVADIDHDILQEIYRFPFPIQ</sequence>
<dbReference type="AlphaFoldDB" id="A0A9N9HJ63"/>
<comment type="caution">
    <text evidence="1">The sequence shown here is derived from an EMBL/GenBank/DDBJ whole genome shotgun (WGS) entry which is preliminary data.</text>
</comment>
<dbReference type="Proteomes" id="UP000789759">
    <property type="component" value="Unassembled WGS sequence"/>
</dbReference>
<dbReference type="OrthoDB" id="2434100at2759"/>
<dbReference type="EMBL" id="CAJVQA010010101">
    <property type="protein sequence ID" value="CAG8693104.1"/>
    <property type="molecule type" value="Genomic_DNA"/>
</dbReference>
<name>A0A9N9HJ63_9GLOM</name>
<protein>
    <submittedName>
        <fullName evidence="1">1624_t:CDS:1</fullName>
    </submittedName>
</protein>
<gene>
    <name evidence="1" type="ORF">CPELLU_LOCUS11409</name>
</gene>
<evidence type="ECO:0000313" key="1">
    <source>
        <dbReference type="EMBL" id="CAG8693104.1"/>
    </source>
</evidence>
<reference evidence="1" key="1">
    <citation type="submission" date="2021-06" db="EMBL/GenBank/DDBJ databases">
        <authorList>
            <person name="Kallberg Y."/>
            <person name="Tangrot J."/>
            <person name="Rosling A."/>
        </authorList>
    </citation>
    <scope>NUCLEOTIDE SEQUENCE</scope>
    <source>
        <strain evidence="1">FL966</strain>
    </source>
</reference>
<accession>A0A9N9HJ63</accession>
<keyword evidence="2" id="KW-1185">Reference proteome</keyword>
<feature type="non-terminal residue" evidence="1">
    <location>
        <position position="1"/>
    </location>
</feature>
<proteinExistence type="predicted"/>
<evidence type="ECO:0000313" key="2">
    <source>
        <dbReference type="Proteomes" id="UP000789759"/>
    </source>
</evidence>
<organism evidence="1 2">
    <name type="scientific">Cetraspora pellucida</name>
    <dbReference type="NCBI Taxonomy" id="1433469"/>
    <lineage>
        <taxon>Eukaryota</taxon>
        <taxon>Fungi</taxon>
        <taxon>Fungi incertae sedis</taxon>
        <taxon>Mucoromycota</taxon>
        <taxon>Glomeromycotina</taxon>
        <taxon>Glomeromycetes</taxon>
        <taxon>Diversisporales</taxon>
        <taxon>Gigasporaceae</taxon>
        <taxon>Cetraspora</taxon>
    </lineage>
</organism>